<dbReference type="EMBL" id="CALNXI010000669">
    <property type="protein sequence ID" value="CAH3031241.1"/>
    <property type="molecule type" value="Genomic_DNA"/>
</dbReference>
<dbReference type="PANTHER" id="PTHR11319:SF35">
    <property type="entry name" value="OUTER MEMBRANE PROTEIN PMPC-RELATED"/>
    <property type="match status" value="1"/>
</dbReference>
<evidence type="ECO:0000313" key="3">
    <source>
        <dbReference type="Proteomes" id="UP001159427"/>
    </source>
</evidence>
<sequence length="1418" mass="156510">YVSRSGNDEWSCDQSNPCKTIGRAVMLASRGDKIHIDGNNTDKYPYSCQSGTSQHPGIYINKTLSLIGSANPMPQIRCFEETGLVFSGSDSAEDMNITISGLLFSESLVYVQDSSVHIDGCKFQGSNQRVEIVIRYSAFSKMLVTNSTFSRNRRCISIVVQSEMSLSPNSQLIFKLSNSSFDGNLCVDRGGCISFYKPESSIQTVSCNVTLDNVIFSNNNFSSGLFVLNINNGRQNIYLQNVTISENAPSSTVLDALGGFLGGEYVVSTNDVHFLVNSSNFRSEHARLFHVTASKISFEIFNSRFFGHNSKGRGGVASLVGAFLCRLKVSKSLFIDTTAAQGGAFNIESSNDVNASIEDSTFYGNKATNDGSGGAVFISASESSLRLSQSAFTECTAGNGGAISIETKSNLPSAYPKDIGLLLTTESSNFTGCSANIQGGALYLIYDTNTQISLNKSLFISNGMEFAFGGGAIWAVYNSKSEKDLNGNTSQMTLEQCTFSDNHARQGGALWLSLNGPSLLLFRHVIMENNRATEKFGGAAVIYDSSIQVQNSRFSNNFAGYGGAFWIIGDVNSLQVMNSVFENNFAASYSGGAFLIQTGLVFLSISIVNSTFNNCSATYNAGAVNLVTGNTVTVSIFIKMSRFQNNYCSSGSGGALRVSSPSSYGHTGIKVQECSKSDTKIRIKKDGSKEDTHLFIEDSVFERNTAPFGGAIYLGVGKAAFYNCSFIDNFARLRSGHIHSVFGLASLKIQDTLFRQIMNEFKRDKIILTVTSFLEAENILSLKLYNTTVDVRPYGSTGPFILITNGKLIDVGTNNLTNFNCPVGSRLDILNIIDESDSLSTWQFSCSVCAGNSYSLQRGRAVGSRVVPGFQCLPCPFGANCSQNIIAKPNFWGFQEQLISPKLKFTMCPLGYCRPPDIKDFPKYNGCQGNRSGELCGQCSDGYSETLFSTNCRPSQKCNDKWFWPVALLYVLVMAFYFTFKPPIVPWVKRQVLWFKARDTTDEENEFDRGYLKIIFYFYQAANLLLVSSTSLRIFRTMFAGILVGLFNFQLRVSSGGLICPFPGITVVTKQLFSVSHVFGTCLMIGIIYIVHWGVRKIRGREAPFAGPYIGGILQTMLLGYTTLASVSFDLLRCVPIGSKKQMFYDGNVECFQWWQYMLIVFVCAFVVPFVLVLFWGSFKLYNQTLSGEKLVLACFIPLPSLVYWAFISLIQRRKHGDNKETLVSTNAGNDDTPSINITVNSIKRVLYDSFKRPEVGGKLSLGWESVMIGRRLILVVLKAFVSDPMSRLLVMIFFCVLFFHHHSMIQPFRDSLANRVETISLLFLTVLAILNMFFGSFLSLAATSDAYLRYWWDGFLQVIILCAVPTLFCLLVVAAVLSQLSRLIIVAGRFLSKFMWICLSMCDGDQNDERRPLRLVT</sequence>
<feature type="transmembrane region" description="Helical" evidence="1">
    <location>
        <begin position="1320"/>
        <end position="1343"/>
    </location>
</feature>
<name>A0ABN8MN14_9CNID</name>
<feature type="transmembrane region" description="Helical" evidence="1">
    <location>
        <begin position="1038"/>
        <end position="1060"/>
    </location>
</feature>
<dbReference type="SMART" id="SM00710">
    <property type="entry name" value="PbH1"/>
    <property type="match status" value="7"/>
</dbReference>
<accession>A0ABN8MN14</accession>
<dbReference type="Gene3D" id="2.160.20.10">
    <property type="entry name" value="Single-stranded right-handed beta-helix, Pectin lyase-like"/>
    <property type="match status" value="1"/>
</dbReference>
<feature type="transmembrane region" description="Helical" evidence="1">
    <location>
        <begin position="1112"/>
        <end position="1133"/>
    </location>
</feature>
<comment type="caution">
    <text evidence="2">The sequence shown here is derived from an EMBL/GenBank/DDBJ whole genome shotgun (WGS) entry which is preliminary data.</text>
</comment>
<feature type="transmembrane region" description="Helical" evidence="1">
    <location>
        <begin position="1154"/>
        <end position="1179"/>
    </location>
</feature>
<keyword evidence="3" id="KW-1185">Reference proteome</keyword>
<keyword evidence="1" id="KW-1133">Transmembrane helix</keyword>
<organism evidence="2 3">
    <name type="scientific">Porites evermanni</name>
    <dbReference type="NCBI Taxonomy" id="104178"/>
    <lineage>
        <taxon>Eukaryota</taxon>
        <taxon>Metazoa</taxon>
        <taxon>Cnidaria</taxon>
        <taxon>Anthozoa</taxon>
        <taxon>Hexacorallia</taxon>
        <taxon>Scleractinia</taxon>
        <taxon>Fungiina</taxon>
        <taxon>Poritidae</taxon>
        <taxon>Porites</taxon>
    </lineage>
</organism>
<gene>
    <name evidence="2" type="ORF">PEVE_00038786</name>
</gene>
<feature type="transmembrane region" description="Helical" evidence="1">
    <location>
        <begin position="1191"/>
        <end position="1211"/>
    </location>
</feature>
<feature type="transmembrane region" description="Helical" evidence="1">
    <location>
        <begin position="962"/>
        <end position="980"/>
    </location>
</feature>
<feature type="transmembrane region" description="Helical" evidence="1">
    <location>
        <begin position="1273"/>
        <end position="1300"/>
    </location>
</feature>
<dbReference type="InterPro" id="IPR011050">
    <property type="entry name" value="Pectin_lyase_fold/virulence"/>
</dbReference>
<dbReference type="InterPro" id="IPR012334">
    <property type="entry name" value="Pectin_lyas_fold"/>
</dbReference>
<protein>
    <submittedName>
        <fullName evidence="2">Uncharacterized protein</fullName>
    </submittedName>
</protein>
<dbReference type="InterPro" id="IPR006626">
    <property type="entry name" value="PbH1"/>
</dbReference>
<keyword evidence="1" id="KW-0472">Membrane</keyword>
<proteinExistence type="predicted"/>
<feature type="transmembrane region" description="Helical" evidence="1">
    <location>
        <begin position="1072"/>
        <end position="1092"/>
    </location>
</feature>
<dbReference type="SUPFAM" id="SSF51126">
    <property type="entry name" value="Pectin lyase-like"/>
    <property type="match status" value="3"/>
</dbReference>
<evidence type="ECO:0000313" key="2">
    <source>
        <dbReference type="EMBL" id="CAH3031241.1"/>
    </source>
</evidence>
<evidence type="ECO:0000256" key="1">
    <source>
        <dbReference type="SAM" id="Phobius"/>
    </source>
</evidence>
<feature type="transmembrane region" description="Helical" evidence="1">
    <location>
        <begin position="1355"/>
        <end position="1378"/>
    </location>
</feature>
<dbReference type="PANTHER" id="PTHR11319">
    <property type="entry name" value="G PROTEIN-COUPLED RECEPTOR-RELATED"/>
    <property type="match status" value="1"/>
</dbReference>
<feature type="non-terminal residue" evidence="2">
    <location>
        <position position="1"/>
    </location>
</feature>
<dbReference type="Proteomes" id="UP001159427">
    <property type="component" value="Unassembled WGS sequence"/>
</dbReference>
<keyword evidence="1" id="KW-0812">Transmembrane</keyword>
<reference evidence="2 3" key="1">
    <citation type="submission" date="2022-05" db="EMBL/GenBank/DDBJ databases">
        <authorList>
            <consortium name="Genoscope - CEA"/>
            <person name="William W."/>
        </authorList>
    </citation>
    <scope>NUCLEOTIDE SEQUENCE [LARGE SCALE GENOMIC DNA]</scope>
</reference>